<dbReference type="Pfam" id="PF00076">
    <property type="entry name" value="RRM_1"/>
    <property type="match status" value="1"/>
</dbReference>
<evidence type="ECO:0000256" key="2">
    <source>
        <dbReference type="PROSITE-ProRule" id="PRU00176"/>
    </source>
</evidence>
<comment type="caution">
    <text evidence="5">The sequence shown here is derived from an EMBL/GenBank/DDBJ whole genome shotgun (WGS) entry which is preliminary data.</text>
</comment>
<evidence type="ECO:0000259" key="4">
    <source>
        <dbReference type="PROSITE" id="PS50102"/>
    </source>
</evidence>
<keyword evidence="1 2" id="KW-0694">RNA-binding</keyword>
<evidence type="ECO:0000256" key="1">
    <source>
        <dbReference type="ARBA" id="ARBA00022884"/>
    </source>
</evidence>
<dbReference type="Proteomes" id="UP000604046">
    <property type="component" value="Unassembled WGS sequence"/>
</dbReference>
<dbReference type="InterPro" id="IPR012677">
    <property type="entry name" value="Nucleotide-bd_a/b_plait_sf"/>
</dbReference>
<dbReference type="PANTHER" id="PTHR48027">
    <property type="entry name" value="HETEROGENEOUS NUCLEAR RIBONUCLEOPROTEIN 87F-RELATED"/>
    <property type="match status" value="1"/>
</dbReference>
<feature type="compositionally biased region" description="Acidic residues" evidence="3">
    <location>
        <begin position="7"/>
        <end position="16"/>
    </location>
</feature>
<dbReference type="SMART" id="SM00360">
    <property type="entry name" value="RRM"/>
    <property type="match status" value="1"/>
</dbReference>
<evidence type="ECO:0000313" key="6">
    <source>
        <dbReference type="Proteomes" id="UP000604046"/>
    </source>
</evidence>
<keyword evidence="6" id="KW-1185">Reference proteome</keyword>
<dbReference type="OrthoDB" id="422574at2759"/>
<evidence type="ECO:0000256" key="3">
    <source>
        <dbReference type="SAM" id="MobiDB-lite"/>
    </source>
</evidence>
<dbReference type="AlphaFoldDB" id="A0A812K3B2"/>
<dbReference type="InterPro" id="IPR052462">
    <property type="entry name" value="SLIRP/GR-RBP-like"/>
</dbReference>
<gene>
    <name evidence="5" type="primary">RBM34</name>
    <name evidence="5" type="ORF">SNAT2548_LOCUS7497</name>
</gene>
<dbReference type="GO" id="GO:0003723">
    <property type="term" value="F:RNA binding"/>
    <property type="evidence" value="ECO:0007669"/>
    <property type="project" value="UniProtKB-UniRule"/>
</dbReference>
<dbReference type="SUPFAM" id="SSF54928">
    <property type="entry name" value="RNA-binding domain, RBD"/>
    <property type="match status" value="1"/>
</dbReference>
<feature type="region of interest" description="Disordered" evidence="3">
    <location>
        <begin position="116"/>
        <end position="184"/>
    </location>
</feature>
<dbReference type="InterPro" id="IPR000504">
    <property type="entry name" value="RRM_dom"/>
</dbReference>
<name>A0A812K3B2_9DINO</name>
<feature type="compositionally biased region" description="Basic residues" evidence="3">
    <location>
        <begin position="38"/>
        <end position="55"/>
    </location>
</feature>
<feature type="region of interest" description="Disordered" evidence="3">
    <location>
        <begin position="1"/>
        <end position="59"/>
    </location>
</feature>
<dbReference type="Gene3D" id="3.30.70.330">
    <property type="match status" value="1"/>
</dbReference>
<reference evidence="5" key="1">
    <citation type="submission" date="2021-02" db="EMBL/GenBank/DDBJ databases">
        <authorList>
            <person name="Dougan E. K."/>
            <person name="Rhodes N."/>
            <person name="Thang M."/>
            <person name="Chan C."/>
        </authorList>
    </citation>
    <scope>NUCLEOTIDE SEQUENCE</scope>
</reference>
<organism evidence="5 6">
    <name type="scientific">Symbiodinium natans</name>
    <dbReference type="NCBI Taxonomy" id="878477"/>
    <lineage>
        <taxon>Eukaryota</taxon>
        <taxon>Sar</taxon>
        <taxon>Alveolata</taxon>
        <taxon>Dinophyceae</taxon>
        <taxon>Suessiales</taxon>
        <taxon>Symbiodiniaceae</taxon>
        <taxon>Symbiodinium</taxon>
    </lineage>
</organism>
<evidence type="ECO:0000313" key="5">
    <source>
        <dbReference type="EMBL" id="CAE7214942.1"/>
    </source>
</evidence>
<dbReference type="PROSITE" id="PS50102">
    <property type="entry name" value="RRM"/>
    <property type="match status" value="1"/>
</dbReference>
<accession>A0A812K3B2</accession>
<dbReference type="InterPro" id="IPR035979">
    <property type="entry name" value="RBD_domain_sf"/>
</dbReference>
<feature type="compositionally biased region" description="Basic and acidic residues" evidence="3">
    <location>
        <begin position="172"/>
        <end position="184"/>
    </location>
</feature>
<sequence length="384" mass="41759">MRFNEPQDIDDNDDIDFAALTEAQHQAGTLEGADADRKKRRAGARESAKRRKRQKRENDLICVKQAGIALPSLKDVLKGANKPAPVIPSLKEALQTAGAEPGSATPESLVAKVDGNAVQAESAPQSSEPSVLPATAAGGGAEQPSAHRNAISYEDVDDPPEQAPTSEAADQGTDRGTDRSTDRSRLKVAIARVAKDSERRARVAKATNARSVFITNLPFKAQEEEIRSWLGAAGEIKGLRLNRDKVTTKALGFGHVQFESSKAADAAVEQCDKVELHGRVMRVAPVAPNTKFQFELPQNIKEDLVGLIREAYEGKNISTIKDAWQKRHPGEKLDTSKWGFKNFSSSMKTLEGVTLEHHLEKTLTYLAFFDGSPAHKAYLEDFGA</sequence>
<protein>
    <submittedName>
        <fullName evidence="5">RBM34 protein</fullName>
    </submittedName>
</protein>
<dbReference type="EMBL" id="CAJNDS010000524">
    <property type="protein sequence ID" value="CAE7214942.1"/>
    <property type="molecule type" value="Genomic_DNA"/>
</dbReference>
<proteinExistence type="predicted"/>
<feature type="domain" description="RRM" evidence="4">
    <location>
        <begin position="210"/>
        <end position="288"/>
    </location>
</feature>